<organism evidence="1 2">
    <name type="scientific">Massilia varians</name>
    <dbReference type="NCBI Taxonomy" id="457921"/>
    <lineage>
        <taxon>Bacteria</taxon>
        <taxon>Pseudomonadati</taxon>
        <taxon>Pseudomonadota</taxon>
        <taxon>Betaproteobacteria</taxon>
        <taxon>Burkholderiales</taxon>
        <taxon>Oxalobacteraceae</taxon>
        <taxon>Telluria group</taxon>
        <taxon>Massilia</taxon>
    </lineage>
</organism>
<keyword evidence="2" id="KW-1185">Reference proteome</keyword>
<sequence>MARPCTGRQTPAEYQRRYRERKKAQQALAQTNLMLDARLTDAIQEEAKSRGIRESQLAAEILERWYEARFGSALPSLEEPATPTPSTQQPELEVVMNSLTELLPGKLEELGFVIPFQGMARQYLRGDADNGLTATVALNDSTVIEFGLTERVDGATCNILHCVVDTMTRHAWLSSEAYLDLNGERDVDARGLNSLADVFDRLRDFIMARRRPLRLEQIMAGLPGCLGSPLPRTLLARVFQRAGLELVYLTPLGTPREPLPLPEVALHDLAELASYARREMLCTGNDLCRIELDDGSELLVFPSEARALVHAATGVREPVIATGARS</sequence>
<protein>
    <submittedName>
        <fullName evidence="1">Uncharacterized protein</fullName>
    </submittedName>
</protein>
<gene>
    <name evidence="1" type="ORF">MasN3_07220</name>
</gene>
<dbReference type="EMBL" id="AP026966">
    <property type="protein sequence ID" value="BDT57228.1"/>
    <property type="molecule type" value="Genomic_DNA"/>
</dbReference>
<accession>A0ABN6T9M9</accession>
<dbReference type="RefSeq" id="WP_281912419.1">
    <property type="nucleotide sequence ID" value="NZ_AP026966.1"/>
</dbReference>
<dbReference type="Proteomes" id="UP001163336">
    <property type="component" value="Chromosome"/>
</dbReference>
<proteinExistence type="predicted"/>
<name>A0ABN6T9M9_9BURK</name>
<evidence type="ECO:0000313" key="1">
    <source>
        <dbReference type="EMBL" id="BDT57228.1"/>
    </source>
</evidence>
<reference evidence="1" key="1">
    <citation type="submission" date="2022-11" db="EMBL/GenBank/DDBJ databases">
        <title>Isolation and characterization of PLA-degrading bacterium Massilia sp. from Antarctic soil.</title>
        <authorList>
            <person name="Sato K."/>
            <person name="Gomez-Fuentes C."/>
            <person name="Ahmad S.A."/>
            <person name="Zulkharnain A."/>
        </authorList>
    </citation>
    <scope>NUCLEOTIDE SEQUENCE</scope>
    <source>
        <strain evidence="1">N-3</strain>
    </source>
</reference>
<evidence type="ECO:0000313" key="2">
    <source>
        <dbReference type="Proteomes" id="UP001163336"/>
    </source>
</evidence>